<dbReference type="AlphaFoldDB" id="A0A1I2PSX6"/>
<feature type="region of interest" description="Disordered" evidence="2">
    <location>
        <begin position="128"/>
        <end position="163"/>
    </location>
</feature>
<dbReference type="InterPro" id="IPR018392">
    <property type="entry name" value="LysM"/>
</dbReference>
<name>A0A1I2PSX6_9BACI</name>
<dbReference type="SMART" id="SM00257">
    <property type="entry name" value="LysM"/>
    <property type="match status" value="2"/>
</dbReference>
<evidence type="ECO:0000256" key="2">
    <source>
        <dbReference type="SAM" id="MobiDB-lite"/>
    </source>
</evidence>
<sequence length="259" mass="27838">MKKTLFSIAAILMIMASTTITASAQETVVNRGDTLWGIGQEYGVSVEDIKDINGLSSDLIHPGQTIQISEESNNSNESTSSDELYTVNSGDTLWGIGQDYSVKVDSLKSWNDLSSDIIHPGQELVVEGTQAASTNSEPVEEEEAKEETKEETSKSNETSGDDVAKTLTMEATAYTAFCEGCSGTTYTGIDLRANPDRKVIAVDPDVIPLGSEVYVEGYGKAVAGDIGGAIQNDRIDVFIPNQDDALDFGRKDVEVTVYE</sequence>
<dbReference type="PANTHER" id="PTHR39160">
    <property type="entry name" value="CELL WALL-BINDING PROTEIN YOCH"/>
    <property type="match status" value="1"/>
</dbReference>
<dbReference type="RefSeq" id="WP_089752736.1">
    <property type="nucleotide sequence ID" value="NZ_FOOG01000027.1"/>
</dbReference>
<evidence type="ECO:0000313" key="5">
    <source>
        <dbReference type="EMBL" id="SFG19154.1"/>
    </source>
</evidence>
<dbReference type="SUPFAM" id="SSF50685">
    <property type="entry name" value="Barwin-like endoglucanases"/>
    <property type="match status" value="1"/>
</dbReference>
<dbReference type="PROSITE" id="PS51782">
    <property type="entry name" value="LYSM"/>
    <property type="match status" value="2"/>
</dbReference>
<dbReference type="EMBL" id="FOOG01000027">
    <property type="protein sequence ID" value="SFG19154.1"/>
    <property type="molecule type" value="Genomic_DNA"/>
</dbReference>
<dbReference type="CDD" id="cd00118">
    <property type="entry name" value="LysM"/>
    <property type="match status" value="2"/>
</dbReference>
<dbReference type="Gene3D" id="3.10.350.10">
    <property type="entry name" value="LysM domain"/>
    <property type="match status" value="2"/>
</dbReference>
<dbReference type="OrthoDB" id="9798935at2"/>
<organism evidence="5 6">
    <name type="scientific">Halobacillus alkaliphilus</name>
    <dbReference type="NCBI Taxonomy" id="396056"/>
    <lineage>
        <taxon>Bacteria</taxon>
        <taxon>Bacillati</taxon>
        <taxon>Bacillota</taxon>
        <taxon>Bacilli</taxon>
        <taxon>Bacillales</taxon>
        <taxon>Bacillaceae</taxon>
        <taxon>Halobacillus</taxon>
    </lineage>
</organism>
<protein>
    <submittedName>
        <fullName evidence="5">3D (Asp-Asp-Asp) domain-containing protein</fullName>
    </submittedName>
</protein>
<dbReference type="CDD" id="cd22786">
    <property type="entry name" value="DPBB_YuiC-like"/>
    <property type="match status" value="1"/>
</dbReference>
<evidence type="ECO:0000256" key="1">
    <source>
        <dbReference type="ARBA" id="ARBA00022729"/>
    </source>
</evidence>
<feature type="domain" description="LysM" evidence="4">
    <location>
        <begin position="83"/>
        <end position="126"/>
    </location>
</feature>
<keyword evidence="6" id="KW-1185">Reference proteome</keyword>
<proteinExistence type="predicted"/>
<feature type="signal peptide" evidence="3">
    <location>
        <begin position="1"/>
        <end position="24"/>
    </location>
</feature>
<keyword evidence="1 3" id="KW-0732">Signal</keyword>
<dbReference type="Gene3D" id="2.40.40.10">
    <property type="entry name" value="RlpA-like domain"/>
    <property type="match status" value="1"/>
</dbReference>
<dbReference type="InterPro" id="IPR051933">
    <property type="entry name" value="Resuscitation_pf_RpfB"/>
</dbReference>
<dbReference type="InterPro" id="IPR036779">
    <property type="entry name" value="LysM_dom_sf"/>
</dbReference>
<evidence type="ECO:0000256" key="3">
    <source>
        <dbReference type="SAM" id="SignalP"/>
    </source>
</evidence>
<evidence type="ECO:0000259" key="4">
    <source>
        <dbReference type="PROSITE" id="PS51782"/>
    </source>
</evidence>
<dbReference type="PANTHER" id="PTHR39160:SF6">
    <property type="entry name" value="CELL WALL-BINDING PROTEIN YOCH"/>
    <property type="match status" value="1"/>
</dbReference>
<dbReference type="InterPro" id="IPR036908">
    <property type="entry name" value="RlpA-like_sf"/>
</dbReference>
<reference evidence="6" key="1">
    <citation type="submission" date="2016-10" db="EMBL/GenBank/DDBJ databases">
        <authorList>
            <person name="Varghese N."/>
            <person name="Submissions S."/>
        </authorList>
    </citation>
    <scope>NUCLEOTIDE SEQUENCE [LARGE SCALE GENOMIC DNA]</scope>
    <source>
        <strain evidence="6">FP5</strain>
    </source>
</reference>
<dbReference type="Pfam" id="PF06725">
    <property type="entry name" value="3D"/>
    <property type="match status" value="1"/>
</dbReference>
<dbReference type="GO" id="GO:0019867">
    <property type="term" value="C:outer membrane"/>
    <property type="evidence" value="ECO:0007669"/>
    <property type="project" value="InterPro"/>
</dbReference>
<dbReference type="Proteomes" id="UP000198897">
    <property type="component" value="Unassembled WGS sequence"/>
</dbReference>
<accession>A0A1I2PSX6</accession>
<evidence type="ECO:0000313" key="6">
    <source>
        <dbReference type="Proteomes" id="UP000198897"/>
    </source>
</evidence>
<dbReference type="GO" id="GO:0009254">
    <property type="term" value="P:peptidoglycan turnover"/>
    <property type="evidence" value="ECO:0007669"/>
    <property type="project" value="InterPro"/>
</dbReference>
<feature type="domain" description="LysM" evidence="4">
    <location>
        <begin position="25"/>
        <end position="68"/>
    </location>
</feature>
<gene>
    <name evidence="5" type="ORF">SAMN05216353_12741</name>
</gene>
<dbReference type="GO" id="GO:0004553">
    <property type="term" value="F:hydrolase activity, hydrolyzing O-glycosyl compounds"/>
    <property type="evidence" value="ECO:0007669"/>
    <property type="project" value="InterPro"/>
</dbReference>
<feature type="chain" id="PRO_5011721827" evidence="3">
    <location>
        <begin position="25"/>
        <end position="259"/>
    </location>
</feature>
<dbReference type="Pfam" id="PF01476">
    <property type="entry name" value="LysM"/>
    <property type="match status" value="2"/>
</dbReference>
<dbReference type="InterPro" id="IPR010611">
    <property type="entry name" value="3D_dom"/>
</dbReference>
<dbReference type="SUPFAM" id="SSF54106">
    <property type="entry name" value="LysM domain"/>
    <property type="match status" value="2"/>
</dbReference>